<comment type="caution">
    <text evidence="6">The sequence shown here is derived from an EMBL/GenBank/DDBJ whole genome shotgun (WGS) entry which is preliminary data.</text>
</comment>
<comment type="similarity">
    <text evidence="1">Belongs to the GTP cyclohydrolase I type 2/NIF3 family.</text>
</comment>
<proteinExistence type="inferred from homology"/>
<keyword evidence="7" id="KW-1185">Reference proteome</keyword>
<dbReference type="FunFam" id="3.40.1390.30:FF:000001">
    <property type="entry name" value="GTP cyclohydrolase 1 type 2"/>
    <property type="match status" value="1"/>
</dbReference>
<protein>
    <recommendedName>
        <fullName evidence="3">GTP cyclohydrolase 1 type 2 homolog</fullName>
    </recommendedName>
</protein>
<dbReference type="GO" id="GO:0005737">
    <property type="term" value="C:cytoplasm"/>
    <property type="evidence" value="ECO:0007669"/>
    <property type="project" value="TreeGrafter"/>
</dbReference>
<accession>A0A953HMT8</accession>
<feature type="binding site" evidence="5">
    <location>
        <position position="66"/>
    </location>
    <ligand>
        <name>a divalent metal cation</name>
        <dbReference type="ChEBI" id="CHEBI:60240"/>
        <label>1</label>
    </ligand>
</feature>
<evidence type="ECO:0000313" key="7">
    <source>
        <dbReference type="Proteomes" id="UP000753961"/>
    </source>
</evidence>
<dbReference type="PANTHER" id="PTHR13799:SF14">
    <property type="entry name" value="GTP CYCLOHYDROLASE 1 TYPE 2 HOMOLOG"/>
    <property type="match status" value="1"/>
</dbReference>
<evidence type="ECO:0000256" key="2">
    <source>
        <dbReference type="ARBA" id="ARBA00011643"/>
    </source>
</evidence>
<dbReference type="EMBL" id="JAHVHU010000009">
    <property type="protein sequence ID" value="MBY5958522.1"/>
    <property type="molecule type" value="Genomic_DNA"/>
</dbReference>
<dbReference type="Pfam" id="PF01784">
    <property type="entry name" value="DUF34_NIF3"/>
    <property type="match status" value="1"/>
</dbReference>
<evidence type="ECO:0000313" key="6">
    <source>
        <dbReference type="EMBL" id="MBY5958522.1"/>
    </source>
</evidence>
<sequence>MTKVKTVADFLENIAPLELQEDYDNSGLITGSFSWNVTGVLCALDCTPEVVMEAREEGCNLIVCHHPIIFQGLKKLSGDSYIVRAVVMAIRHDIAIYAIHTNLDNVLRHGVNERIAQRLNLSNVRILAPKEGESKIGAGVVGNYPDPFSVIDFLGMVRDRFELEVIKYVPASSVQKVRTVAACGGSGSFLLQDAIQSGADAFITADFKYHQYFDAEDRIMILDIGHYESEKYTIQLLHELLSNNFRNFAAQITKVDTNPVRYFK</sequence>
<dbReference type="PANTHER" id="PTHR13799">
    <property type="entry name" value="NGG1 INTERACTING FACTOR 3"/>
    <property type="match status" value="1"/>
</dbReference>
<keyword evidence="4 5" id="KW-0479">Metal-binding</keyword>
<comment type="subunit">
    <text evidence="2">Homohexamer.</text>
</comment>
<evidence type="ECO:0000256" key="3">
    <source>
        <dbReference type="ARBA" id="ARBA00022112"/>
    </source>
</evidence>
<evidence type="ECO:0000256" key="1">
    <source>
        <dbReference type="ARBA" id="ARBA00006964"/>
    </source>
</evidence>
<dbReference type="RefSeq" id="WP_222580062.1">
    <property type="nucleotide sequence ID" value="NZ_JAHVHU010000009.1"/>
</dbReference>
<dbReference type="AlphaFoldDB" id="A0A953HMT8"/>
<dbReference type="GO" id="GO:0046872">
    <property type="term" value="F:metal ion binding"/>
    <property type="evidence" value="ECO:0007669"/>
    <property type="project" value="UniProtKB-KW"/>
</dbReference>
<reference evidence="6" key="1">
    <citation type="submission" date="2021-06" db="EMBL/GenBank/DDBJ databases">
        <title>44 bacteria genomes isolated from Dapeng, Shenzhen.</title>
        <authorList>
            <person name="Zheng W."/>
            <person name="Yu S."/>
            <person name="Huang Y."/>
        </authorList>
    </citation>
    <scope>NUCLEOTIDE SEQUENCE</scope>
    <source>
        <strain evidence="6">DP5N28-2</strain>
    </source>
</reference>
<organism evidence="6 7">
    <name type="scientific">Membranihabitans marinus</name>
    <dbReference type="NCBI Taxonomy" id="1227546"/>
    <lineage>
        <taxon>Bacteria</taxon>
        <taxon>Pseudomonadati</taxon>
        <taxon>Bacteroidota</taxon>
        <taxon>Saprospiria</taxon>
        <taxon>Saprospirales</taxon>
        <taxon>Saprospiraceae</taxon>
        <taxon>Membranihabitans</taxon>
    </lineage>
</organism>
<feature type="binding site" evidence="5">
    <location>
        <position position="226"/>
    </location>
    <ligand>
        <name>a divalent metal cation</name>
        <dbReference type="ChEBI" id="CHEBI:60240"/>
        <label>1</label>
    </ligand>
</feature>
<dbReference type="Gene3D" id="3.40.1390.30">
    <property type="entry name" value="NIF3 (NGG1p interacting factor 3)-like"/>
    <property type="match status" value="2"/>
</dbReference>
<dbReference type="NCBIfam" id="TIGR00486">
    <property type="entry name" value="YbgI_SA1388"/>
    <property type="match status" value="1"/>
</dbReference>
<dbReference type="InterPro" id="IPR036069">
    <property type="entry name" value="DUF34/NIF3_sf"/>
</dbReference>
<feature type="binding site" evidence="5">
    <location>
        <position position="104"/>
    </location>
    <ligand>
        <name>a divalent metal cation</name>
        <dbReference type="ChEBI" id="CHEBI:60240"/>
        <label>1</label>
    </ligand>
</feature>
<gene>
    <name evidence="6" type="ORF">KUV50_10285</name>
</gene>
<feature type="binding site" evidence="5">
    <location>
        <position position="65"/>
    </location>
    <ligand>
        <name>a divalent metal cation</name>
        <dbReference type="ChEBI" id="CHEBI:60240"/>
        <label>1</label>
    </ligand>
</feature>
<dbReference type="Proteomes" id="UP000753961">
    <property type="component" value="Unassembled WGS sequence"/>
</dbReference>
<dbReference type="InterPro" id="IPR002678">
    <property type="entry name" value="DUF34/NIF3"/>
</dbReference>
<evidence type="ECO:0000256" key="5">
    <source>
        <dbReference type="PIRSR" id="PIRSR602678-1"/>
    </source>
</evidence>
<feature type="binding site" evidence="5">
    <location>
        <position position="230"/>
    </location>
    <ligand>
        <name>a divalent metal cation</name>
        <dbReference type="ChEBI" id="CHEBI:60240"/>
        <label>1</label>
    </ligand>
</feature>
<name>A0A953HMT8_9BACT</name>
<dbReference type="SUPFAM" id="SSF102705">
    <property type="entry name" value="NIF3 (NGG1p interacting factor 3)-like"/>
    <property type="match status" value="1"/>
</dbReference>
<evidence type="ECO:0000256" key="4">
    <source>
        <dbReference type="ARBA" id="ARBA00022723"/>
    </source>
</evidence>